<organism evidence="2 3">
    <name type="scientific">Eucalyptus globulus</name>
    <name type="common">Tasmanian blue gum</name>
    <dbReference type="NCBI Taxonomy" id="34317"/>
    <lineage>
        <taxon>Eukaryota</taxon>
        <taxon>Viridiplantae</taxon>
        <taxon>Streptophyta</taxon>
        <taxon>Embryophyta</taxon>
        <taxon>Tracheophyta</taxon>
        <taxon>Spermatophyta</taxon>
        <taxon>Magnoliopsida</taxon>
        <taxon>eudicotyledons</taxon>
        <taxon>Gunneridae</taxon>
        <taxon>Pentapetalae</taxon>
        <taxon>rosids</taxon>
        <taxon>malvids</taxon>
        <taxon>Myrtales</taxon>
        <taxon>Myrtaceae</taxon>
        <taxon>Myrtoideae</taxon>
        <taxon>Eucalypteae</taxon>
        <taxon>Eucalyptus</taxon>
    </lineage>
</organism>
<reference evidence="2 3" key="1">
    <citation type="submission" date="2024-11" db="EMBL/GenBank/DDBJ databases">
        <title>Chromosome-level genome assembly of Eucalyptus globulus Labill. provides insights into its genome evolution.</title>
        <authorList>
            <person name="Li X."/>
        </authorList>
    </citation>
    <scope>NUCLEOTIDE SEQUENCE [LARGE SCALE GENOMIC DNA]</scope>
    <source>
        <strain evidence="2">CL2024</strain>
        <tissue evidence="2">Fresh tender leaves</tissue>
    </source>
</reference>
<proteinExistence type="predicted"/>
<evidence type="ECO:0000313" key="3">
    <source>
        <dbReference type="Proteomes" id="UP001634007"/>
    </source>
</evidence>
<dbReference type="Proteomes" id="UP001634007">
    <property type="component" value="Unassembled WGS sequence"/>
</dbReference>
<evidence type="ECO:0000313" key="2">
    <source>
        <dbReference type="EMBL" id="KAL3744324.1"/>
    </source>
</evidence>
<comment type="caution">
    <text evidence="2">The sequence shown here is derived from an EMBL/GenBank/DDBJ whole genome shotgun (WGS) entry which is preliminary data.</text>
</comment>
<gene>
    <name evidence="2" type="ORF">ACJRO7_013567</name>
</gene>
<evidence type="ECO:0000256" key="1">
    <source>
        <dbReference type="SAM" id="MobiDB-lite"/>
    </source>
</evidence>
<feature type="compositionally biased region" description="Basic and acidic residues" evidence="1">
    <location>
        <begin position="54"/>
        <end position="64"/>
    </location>
</feature>
<sequence length="121" mass="12507">MEKGRAKRSAAVLSRASEGGLESSTLEQRSVAMASRETGGGVETRGRPAVASSRDGERTGEEVSRGAVKASEGGLESSTLEQRSGPAAVASRETGDGVKTRGRPAVASSRDGERTSEERTQ</sequence>
<keyword evidence="3" id="KW-1185">Reference proteome</keyword>
<accession>A0ABD3KYB4</accession>
<protein>
    <submittedName>
        <fullName evidence="2">Uncharacterized protein</fullName>
    </submittedName>
</protein>
<feature type="compositionally biased region" description="Basic and acidic residues" evidence="1">
    <location>
        <begin position="110"/>
        <end position="121"/>
    </location>
</feature>
<name>A0ABD3KYB4_EUCGL</name>
<dbReference type="AlphaFoldDB" id="A0ABD3KYB4"/>
<feature type="region of interest" description="Disordered" evidence="1">
    <location>
        <begin position="1"/>
        <end position="121"/>
    </location>
</feature>
<dbReference type="EMBL" id="JBJKBG010000003">
    <property type="protein sequence ID" value="KAL3744324.1"/>
    <property type="molecule type" value="Genomic_DNA"/>
</dbReference>